<comment type="caution">
    <text evidence="2">The sequence shown here is derived from an EMBL/GenBank/DDBJ whole genome shotgun (WGS) entry which is preliminary data.</text>
</comment>
<dbReference type="EC" id="1.3.1.34" evidence="2"/>
<dbReference type="PRINTS" id="PR00081">
    <property type="entry name" value="GDHRDH"/>
</dbReference>
<dbReference type="Gene3D" id="3.40.50.720">
    <property type="entry name" value="NAD(P)-binding Rossmann-like Domain"/>
    <property type="match status" value="1"/>
</dbReference>
<dbReference type="PANTHER" id="PTHR43658">
    <property type="entry name" value="SHORT-CHAIN DEHYDROGENASE/REDUCTASE"/>
    <property type="match status" value="1"/>
</dbReference>
<dbReference type="PANTHER" id="PTHR43658:SF8">
    <property type="entry name" value="17-BETA-HYDROXYSTEROID DEHYDROGENASE 14-RELATED"/>
    <property type="match status" value="1"/>
</dbReference>
<dbReference type="GO" id="GO:0008670">
    <property type="term" value="F:2,4-dienoyl-CoA reductase (NADPH) activity"/>
    <property type="evidence" value="ECO:0007669"/>
    <property type="project" value="UniProtKB-EC"/>
</dbReference>
<dbReference type="GO" id="GO:0006635">
    <property type="term" value="P:fatty acid beta-oxidation"/>
    <property type="evidence" value="ECO:0007669"/>
    <property type="project" value="TreeGrafter"/>
</dbReference>
<organism evidence="2 3">
    <name type="scientific">Acanthosepion pharaonis</name>
    <name type="common">Pharaoh cuttlefish</name>
    <name type="synonym">Sepia pharaonis</name>
    <dbReference type="NCBI Taxonomy" id="158019"/>
    <lineage>
        <taxon>Eukaryota</taxon>
        <taxon>Metazoa</taxon>
        <taxon>Spiralia</taxon>
        <taxon>Lophotrochozoa</taxon>
        <taxon>Mollusca</taxon>
        <taxon>Cephalopoda</taxon>
        <taxon>Coleoidea</taxon>
        <taxon>Decapodiformes</taxon>
        <taxon>Sepiida</taxon>
        <taxon>Sepiina</taxon>
        <taxon>Sepiidae</taxon>
        <taxon>Acanthosepion</taxon>
    </lineage>
</organism>
<sequence length="323" mass="34977">MLLNDIRYFLPRNSFHTSSSYLSDDRPQAKFFPALTTPMLPKDSFKGKTAFITGGGTGLGKAMATMLSQLGAQVVISSRKLDVLEKTAEEITQLTGNKVLPVTADVRNPEDIKMSVDQCVSTFGLPNVIINNAAGNFISPSERLSANAWKTIIDIVLNGTAHVTLDIGKRLIAASQGAAFLAITTIYAESGSGFVVPSASAKSAVETLSLSLASEWGRYGMRFNCIAPGPIMTKGAFSRLDPTGSFSEHVKERIPIGRLGHPNELANMALYLVSDYSNWVTGAIFRFDGGEYPSIAGEFNQLKEVTNEQWDIMEKIIRKVKGS</sequence>
<evidence type="ECO:0000313" key="2">
    <source>
        <dbReference type="EMBL" id="CAE1164096.1"/>
    </source>
</evidence>
<dbReference type="CDD" id="cd05369">
    <property type="entry name" value="TER_DECR_SDR_a"/>
    <property type="match status" value="1"/>
</dbReference>
<dbReference type="Proteomes" id="UP000597762">
    <property type="component" value="Unassembled WGS sequence"/>
</dbReference>
<dbReference type="InterPro" id="IPR002347">
    <property type="entry name" value="SDR_fam"/>
</dbReference>
<dbReference type="SUPFAM" id="SSF51735">
    <property type="entry name" value="NAD(P)-binding Rossmann-fold domains"/>
    <property type="match status" value="1"/>
</dbReference>
<dbReference type="OrthoDB" id="1888931at2759"/>
<dbReference type="EMBL" id="CAHIKZ030000256">
    <property type="protein sequence ID" value="CAE1164096.1"/>
    <property type="molecule type" value="Genomic_DNA"/>
</dbReference>
<dbReference type="InterPro" id="IPR036291">
    <property type="entry name" value="NAD(P)-bd_dom_sf"/>
</dbReference>
<reference evidence="2" key="1">
    <citation type="submission" date="2021-01" db="EMBL/GenBank/DDBJ databases">
        <authorList>
            <person name="Li R."/>
            <person name="Bekaert M."/>
        </authorList>
    </citation>
    <scope>NUCLEOTIDE SEQUENCE</scope>
    <source>
        <strain evidence="2">Farmed</strain>
    </source>
</reference>
<keyword evidence="3" id="KW-1185">Reference proteome</keyword>
<dbReference type="GO" id="GO:0005739">
    <property type="term" value="C:mitochondrion"/>
    <property type="evidence" value="ECO:0007669"/>
    <property type="project" value="TreeGrafter"/>
</dbReference>
<dbReference type="FunFam" id="3.40.50.720:FF:000084">
    <property type="entry name" value="Short-chain dehydrogenase reductase"/>
    <property type="match status" value="1"/>
</dbReference>
<keyword evidence="1 2" id="KW-0560">Oxidoreductase</keyword>
<dbReference type="AlphaFoldDB" id="A0A812AZI9"/>
<name>A0A812AZI9_ACAPH</name>
<dbReference type="Pfam" id="PF13561">
    <property type="entry name" value="adh_short_C2"/>
    <property type="match status" value="1"/>
</dbReference>
<accession>A0A812AZI9</accession>
<evidence type="ECO:0000256" key="1">
    <source>
        <dbReference type="ARBA" id="ARBA00023002"/>
    </source>
</evidence>
<evidence type="ECO:0000313" key="3">
    <source>
        <dbReference type="Proteomes" id="UP000597762"/>
    </source>
</evidence>
<protein>
    <submittedName>
        <fullName evidence="2">DECR1</fullName>
        <ecNumber evidence="2">1.3.1.34</ecNumber>
    </submittedName>
</protein>
<proteinExistence type="predicted"/>
<gene>
    <name evidence="2" type="ORF">SPHA_7896</name>
</gene>